<name>A0A8K0EV08_BRALA</name>
<keyword evidence="3" id="KW-1185">Reference proteome</keyword>
<reference evidence="2" key="1">
    <citation type="submission" date="2022-01" db="EMBL/GenBank/DDBJ databases">
        <authorList>
            <person name="Braso-Vives M."/>
        </authorList>
    </citation>
    <scope>NUCLEOTIDE SEQUENCE</scope>
</reference>
<dbReference type="OrthoDB" id="10461650at2759"/>
<evidence type="ECO:0000313" key="3">
    <source>
        <dbReference type="Proteomes" id="UP000838412"/>
    </source>
</evidence>
<protein>
    <submittedName>
        <fullName evidence="2">Hypp3676 protein</fullName>
    </submittedName>
</protein>
<feature type="region of interest" description="Disordered" evidence="1">
    <location>
        <begin position="76"/>
        <end position="95"/>
    </location>
</feature>
<feature type="compositionally biased region" description="Pro residues" evidence="1">
    <location>
        <begin position="78"/>
        <end position="89"/>
    </location>
</feature>
<evidence type="ECO:0000256" key="1">
    <source>
        <dbReference type="SAM" id="MobiDB-lite"/>
    </source>
</evidence>
<feature type="region of interest" description="Disordered" evidence="1">
    <location>
        <begin position="100"/>
        <end position="131"/>
    </location>
</feature>
<organism evidence="2 3">
    <name type="scientific">Branchiostoma lanceolatum</name>
    <name type="common">Common lancelet</name>
    <name type="synonym">Amphioxus lanceolatum</name>
    <dbReference type="NCBI Taxonomy" id="7740"/>
    <lineage>
        <taxon>Eukaryota</taxon>
        <taxon>Metazoa</taxon>
        <taxon>Chordata</taxon>
        <taxon>Cephalochordata</taxon>
        <taxon>Leptocardii</taxon>
        <taxon>Amphioxiformes</taxon>
        <taxon>Branchiostomatidae</taxon>
        <taxon>Branchiostoma</taxon>
    </lineage>
</organism>
<accession>A0A8K0EV08</accession>
<dbReference type="AlphaFoldDB" id="A0A8K0EV08"/>
<evidence type="ECO:0000313" key="2">
    <source>
        <dbReference type="EMBL" id="CAH1267076.1"/>
    </source>
</evidence>
<feature type="compositionally biased region" description="Polar residues" evidence="1">
    <location>
        <begin position="100"/>
        <end position="111"/>
    </location>
</feature>
<feature type="compositionally biased region" description="Acidic residues" evidence="1">
    <location>
        <begin position="112"/>
        <end position="122"/>
    </location>
</feature>
<dbReference type="Proteomes" id="UP000838412">
    <property type="component" value="Chromosome 6"/>
</dbReference>
<sequence length="131" mass="14976">MTGVGAPVDTGVCPPVWLCRCTLYTDMAHLHLKEDGQMCWDDKWEKRRQKYNLPPLYMEKVRRRLAARYGYRLREEPAPAPTHLPPLPPNGRTLSTATLEENTAVPVQQQVVEDDADPEDKEEVSSSVIFR</sequence>
<gene>
    <name evidence="2" type="primary">Hypp3676</name>
    <name evidence="2" type="ORF">BLAG_LOCUS20551</name>
</gene>
<dbReference type="EMBL" id="OV696691">
    <property type="protein sequence ID" value="CAH1267076.1"/>
    <property type="molecule type" value="Genomic_DNA"/>
</dbReference>
<proteinExistence type="predicted"/>